<dbReference type="FunCoup" id="A0A6I9QKN8">
    <property type="interactions" value="2072"/>
</dbReference>
<dbReference type="PROSITE" id="PS00108">
    <property type="entry name" value="PROTEIN_KINASE_ST"/>
    <property type="match status" value="1"/>
</dbReference>
<dbReference type="AlphaFoldDB" id="A0A6I9QKN8"/>
<name>A0A6I9QKN8_ELAGV</name>
<proteinExistence type="predicted"/>
<dbReference type="RefSeq" id="XP_010911275.2">
    <property type="nucleotide sequence ID" value="XM_010912973.3"/>
</dbReference>
<evidence type="ECO:0000256" key="10">
    <source>
        <dbReference type="SAM" id="SignalP"/>
    </source>
</evidence>
<dbReference type="InterPro" id="IPR001245">
    <property type="entry name" value="Ser-Thr/Tyr_kinase_cat_dom"/>
</dbReference>
<evidence type="ECO:0000313" key="12">
    <source>
        <dbReference type="Proteomes" id="UP000504607"/>
    </source>
</evidence>
<dbReference type="InterPro" id="IPR000719">
    <property type="entry name" value="Prot_kinase_dom"/>
</dbReference>
<feature type="binding site" evidence="9">
    <location>
        <position position="278"/>
    </location>
    <ligand>
        <name>ATP</name>
        <dbReference type="ChEBI" id="CHEBI:30616"/>
    </ligand>
</feature>
<dbReference type="PANTHER" id="PTHR46008">
    <property type="entry name" value="LEAF RUST 10 DISEASE-RESISTANCE LOCUS RECEPTOR-LIKE PROTEIN KINASE-LIKE 1.4"/>
    <property type="match status" value="1"/>
</dbReference>
<evidence type="ECO:0000256" key="1">
    <source>
        <dbReference type="ARBA" id="ARBA00012513"/>
    </source>
</evidence>
<evidence type="ECO:0000256" key="5">
    <source>
        <dbReference type="ARBA" id="ARBA00022777"/>
    </source>
</evidence>
<dbReference type="CDD" id="cd14066">
    <property type="entry name" value="STKc_IRAK"/>
    <property type="match status" value="1"/>
</dbReference>
<dbReference type="Pfam" id="PF07714">
    <property type="entry name" value="PK_Tyr_Ser-Thr"/>
    <property type="match status" value="1"/>
</dbReference>
<keyword evidence="6 9" id="KW-0067">ATP-binding</keyword>
<keyword evidence="4 9" id="KW-0547">Nucleotide-binding</keyword>
<evidence type="ECO:0000256" key="7">
    <source>
        <dbReference type="ARBA" id="ARBA00047899"/>
    </source>
</evidence>
<evidence type="ECO:0000256" key="8">
    <source>
        <dbReference type="ARBA" id="ARBA00048679"/>
    </source>
</evidence>
<gene>
    <name evidence="13" type="primary">LOC105037290</name>
</gene>
<feature type="domain" description="Protein kinase" evidence="11">
    <location>
        <begin position="246"/>
        <end position="520"/>
    </location>
</feature>
<dbReference type="Proteomes" id="UP000504607">
    <property type="component" value="Unplaced"/>
</dbReference>
<accession>A0A6I9QKN8</accession>
<dbReference type="GO" id="GO:0004674">
    <property type="term" value="F:protein serine/threonine kinase activity"/>
    <property type="evidence" value="ECO:0007669"/>
    <property type="project" value="UniProtKB-KW"/>
</dbReference>
<organism evidence="12 13">
    <name type="scientific">Elaeis guineensis var. tenera</name>
    <name type="common">Oil palm</name>
    <dbReference type="NCBI Taxonomy" id="51953"/>
    <lineage>
        <taxon>Eukaryota</taxon>
        <taxon>Viridiplantae</taxon>
        <taxon>Streptophyta</taxon>
        <taxon>Embryophyta</taxon>
        <taxon>Tracheophyta</taxon>
        <taxon>Spermatophyta</taxon>
        <taxon>Magnoliopsida</taxon>
        <taxon>Liliopsida</taxon>
        <taxon>Arecaceae</taxon>
        <taxon>Arecoideae</taxon>
        <taxon>Cocoseae</taxon>
        <taxon>Elaeidinae</taxon>
        <taxon>Elaeis</taxon>
    </lineage>
</organism>
<keyword evidence="5" id="KW-0418">Kinase</keyword>
<dbReference type="GO" id="GO:0005524">
    <property type="term" value="F:ATP binding"/>
    <property type="evidence" value="ECO:0007669"/>
    <property type="project" value="UniProtKB-UniRule"/>
</dbReference>
<keyword evidence="2" id="KW-0723">Serine/threonine-protein kinase</keyword>
<evidence type="ECO:0000256" key="4">
    <source>
        <dbReference type="ARBA" id="ARBA00022741"/>
    </source>
</evidence>
<keyword evidence="3" id="KW-0808">Transferase</keyword>
<dbReference type="InterPro" id="IPR008271">
    <property type="entry name" value="Ser/Thr_kinase_AS"/>
</dbReference>
<dbReference type="SMART" id="SM00220">
    <property type="entry name" value="S_TKc"/>
    <property type="match status" value="1"/>
</dbReference>
<comment type="catalytic activity">
    <reaction evidence="8">
        <text>L-seryl-[protein] + ATP = O-phospho-L-seryl-[protein] + ADP + H(+)</text>
        <dbReference type="Rhea" id="RHEA:17989"/>
        <dbReference type="Rhea" id="RHEA-COMP:9863"/>
        <dbReference type="Rhea" id="RHEA-COMP:11604"/>
        <dbReference type="ChEBI" id="CHEBI:15378"/>
        <dbReference type="ChEBI" id="CHEBI:29999"/>
        <dbReference type="ChEBI" id="CHEBI:30616"/>
        <dbReference type="ChEBI" id="CHEBI:83421"/>
        <dbReference type="ChEBI" id="CHEBI:456216"/>
        <dbReference type="EC" id="2.7.11.1"/>
    </reaction>
</comment>
<evidence type="ECO:0000256" key="9">
    <source>
        <dbReference type="PROSITE-ProRule" id="PRU10141"/>
    </source>
</evidence>
<comment type="catalytic activity">
    <reaction evidence="7">
        <text>L-threonyl-[protein] + ATP = O-phospho-L-threonyl-[protein] + ADP + H(+)</text>
        <dbReference type="Rhea" id="RHEA:46608"/>
        <dbReference type="Rhea" id="RHEA-COMP:11060"/>
        <dbReference type="Rhea" id="RHEA-COMP:11605"/>
        <dbReference type="ChEBI" id="CHEBI:15378"/>
        <dbReference type="ChEBI" id="CHEBI:30013"/>
        <dbReference type="ChEBI" id="CHEBI:30616"/>
        <dbReference type="ChEBI" id="CHEBI:61977"/>
        <dbReference type="ChEBI" id="CHEBI:456216"/>
        <dbReference type="EC" id="2.7.11.1"/>
    </reaction>
</comment>
<dbReference type="OrthoDB" id="4062651at2759"/>
<evidence type="ECO:0000259" key="11">
    <source>
        <dbReference type="PROSITE" id="PS50011"/>
    </source>
</evidence>
<dbReference type="PROSITE" id="PS50011">
    <property type="entry name" value="PROTEIN_KINASE_DOM"/>
    <property type="match status" value="1"/>
</dbReference>
<evidence type="ECO:0000313" key="13">
    <source>
        <dbReference type="RefSeq" id="XP_010911275.2"/>
    </source>
</evidence>
<dbReference type="Gene3D" id="3.30.200.20">
    <property type="entry name" value="Phosphorylase Kinase, domain 1"/>
    <property type="match status" value="1"/>
</dbReference>
<feature type="signal peptide" evidence="10">
    <location>
        <begin position="1"/>
        <end position="20"/>
    </location>
</feature>
<reference evidence="13" key="1">
    <citation type="submission" date="2025-08" db="UniProtKB">
        <authorList>
            <consortium name="RefSeq"/>
        </authorList>
    </citation>
    <scope>IDENTIFICATION</scope>
</reference>
<dbReference type="Gene3D" id="1.10.510.10">
    <property type="entry name" value="Transferase(Phosphotransferase) domain 1"/>
    <property type="match status" value="1"/>
</dbReference>
<dbReference type="InterPro" id="IPR017441">
    <property type="entry name" value="Protein_kinase_ATP_BS"/>
</dbReference>
<dbReference type="PROSITE" id="PS00107">
    <property type="entry name" value="PROTEIN_KINASE_ATP"/>
    <property type="match status" value="1"/>
</dbReference>
<dbReference type="FunFam" id="1.10.510.10:FF:000300">
    <property type="entry name" value="Calmodulin-binding receptor-like cytoplasmic kinase 3"/>
    <property type="match status" value="1"/>
</dbReference>
<dbReference type="SUPFAM" id="SSF56112">
    <property type="entry name" value="Protein kinase-like (PK-like)"/>
    <property type="match status" value="1"/>
</dbReference>
<dbReference type="PANTHER" id="PTHR46008:SF48">
    <property type="entry name" value="PROTEIN KINASE DOMAIN-CONTAINING PROTEIN"/>
    <property type="match status" value="1"/>
</dbReference>
<keyword evidence="12" id="KW-1185">Reference proteome</keyword>
<evidence type="ECO:0000256" key="2">
    <source>
        <dbReference type="ARBA" id="ARBA00022527"/>
    </source>
</evidence>
<dbReference type="InParanoid" id="A0A6I9QKN8"/>
<evidence type="ECO:0000256" key="6">
    <source>
        <dbReference type="ARBA" id="ARBA00022840"/>
    </source>
</evidence>
<protein>
    <recommendedName>
        <fullName evidence="1">non-specific serine/threonine protein kinase</fullName>
        <ecNumber evidence="1">2.7.11.1</ecNumber>
    </recommendedName>
</protein>
<keyword evidence="10" id="KW-0732">Signal</keyword>
<dbReference type="InterPro" id="IPR011009">
    <property type="entry name" value="Kinase-like_dom_sf"/>
</dbReference>
<feature type="chain" id="PRO_5027085459" description="non-specific serine/threonine protein kinase" evidence="10">
    <location>
        <begin position="21"/>
        <end position="534"/>
    </location>
</feature>
<evidence type="ECO:0000256" key="3">
    <source>
        <dbReference type="ARBA" id="ARBA00022679"/>
    </source>
</evidence>
<dbReference type="EC" id="2.7.11.1" evidence="1"/>
<sequence>MAHFILPLLILMQLPWCLLCESVPTLSKVCRFDHVAYSKSSDGYHLSINQERIEDPVLICEALETYFKSGCLLCDSQVESWRRIGKEYCRQDFNVPVNVRCNHISVDLVRRAGRKLLLPLSANVSNFEQLTRKGQLQEEELDNKHSSPSDNVPLAVPGIFLICCAFMCPCVHARRKERSEHNVLARQLNSMDSVSSIEVGSTSGKIPTTPLRVPPSPSRFSLSPQLSTIGSVNLSINQIIKATQSFSPSLRLGEGGFGTVYKAVLPDGLIVAIKRAKKEHIPALRDEFSNEVELLAKIEHQNLVRLLGYTDKGNERIIITEYVPNGTLREHLDGQHGKILDFKQRLEIAIDVAHALTYLHLYAEKKIIHRDVKSSNILLTESYRAKVSDFGFARTGPSDTEQTHISTKVKGTAGYLDPEYLRTYQLTPKSDVFSFGILLIEILSGRRPVELKRGIDERITVRWAFHKYNVGNLRDILDPLLEEVVDEEVLGKMLSLAFQCAAPTRDDRPDMKEVGEQLWEIRREFRKSFSKSIK</sequence>